<reference evidence="3" key="1">
    <citation type="journal article" date="2019" name="Int. J. Syst. Evol. Microbiol.">
        <title>The Global Catalogue of Microorganisms (GCM) 10K type strain sequencing project: providing services to taxonomists for standard genome sequencing and annotation.</title>
        <authorList>
            <consortium name="The Broad Institute Genomics Platform"/>
            <consortium name="The Broad Institute Genome Sequencing Center for Infectious Disease"/>
            <person name="Wu L."/>
            <person name="Ma J."/>
        </authorList>
    </citation>
    <scope>NUCLEOTIDE SEQUENCE [LARGE SCALE GENOMIC DNA]</scope>
    <source>
        <strain evidence="3">JCM 31486</strain>
    </source>
</reference>
<proteinExistence type="predicted"/>
<name>A0ABW3MAL3_9PSEU</name>
<dbReference type="Pfam" id="PF05685">
    <property type="entry name" value="Uma2"/>
    <property type="match status" value="1"/>
</dbReference>
<evidence type="ECO:0000313" key="2">
    <source>
        <dbReference type="EMBL" id="MFD1045970.1"/>
    </source>
</evidence>
<dbReference type="SUPFAM" id="SSF52980">
    <property type="entry name" value="Restriction endonuclease-like"/>
    <property type="match status" value="1"/>
</dbReference>
<dbReference type="InterPro" id="IPR012296">
    <property type="entry name" value="Nuclease_put_TT1808"/>
</dbReference>
<dbReference type="InterPro" id="IPR008538">
    <property type="entry name" value="Uma2"/>
</dbReference>
<dbReference type="Gene3D" id="3.90.1570.10">
    <property type="entry name" value="tt1808, chain A"/>
    <property type="match status" value="1"/>
</dbReference>
<organism evidence="2 3">
    <name type="scientific">Kibdelosporangium lantanae</name>
    <dbReference type="NCBI Taxonomy" id="1497396"/>
    <lineage>
        <taxon>Bacteria</taxon>
        <taxon>Bacillati</taxon>
        <taxon>Actinomycetota</taxon>
        <taxon>Actinomycetes</taxon>
        <taxon>Pseudonocardiales</taxon>
        <taxon>Pseudonocardiaceae</taxon>
        <taxon>Kibdelosporangium</taxon>
    </lineage>
</organism>
<evidence type="ECO:0000313" key="3">
    <source>
        <dbReference type="Proteomes" id="UP001597045"/>
    </source>
</evidence>
<protein>
    <submittedName>
        <fullName evidence="2">Uma2 family endonuclease</fullName>
    </submittedName>
</protein>
<evidence type="ECO:0000259" key="1">
    <source>
        <dbReference type="Pfam" id="PF05685"/>
    </source>
</evidence>
<keyword evidence="2" id="KW-0540">Nuclease</keyword>
<dbReference type="CDD" id="cd06260">
    <property type="entry name" value="DUF820-like"/>
    <property type="match status" value="1"/>
</dbReference>
<dbReference type="InterPro" id="IPR011335">
    <property type="entry name" value="Restrct_endonuc-II-like"/>
</dbReference>
<keyword evidence="2" id="KW-0255">Endonuclease</keyword>
<dbReference type="Proteomes" id="UP001597045">
    <property type="component" value="Unassembled WGS sequence"/>
</dbReference>
<feature type="domain" description="Putative restriction endonuclease" evidence="1">
    <location>
        <begin position="26"/>
        <end position="187"/>
    </location>
</feature>
<gene>
    <name evidence="2" type="ORF">ACFQ1S_10545</name>
</gene>
<accession>A0ABW3MAL3</accession>
<dbReference type="EMBL" id="JBHTIS010000471">
    <property type="protein sequence ID" value="MFD1045970.1"/>
    <property type="molecule type" value="Genomic_DNA"/>
</dbReference>
<comment type="caution">
    <text evidence="2">The sequence shown here is derived from an EMBL/GenBank/DDBJ whole genome shotgun (WGS) entry which is preliminary data.</text>
</comment>
<keyword evidence="2" id="KW-0378">Hydrolase</keyword>
<dbReference type="GO" id="GO:0004519">
    <property type="term" value="F:endonuclease activity"/>
    <property type="evidence" value="ECO:0007669"/>
    <property type="project" value="UniProtKB-KW"/>
</dbReference>
<sequence length="198" mass="22131">MAAEALTSEFDPLVELYGMWTTELAEHYLPIPNAPLVGKYECLDGYLIMSPREGSRNSYAAVVLGALLLEPARVAGCRAYSALNVQFEMDRWIEPDLAVLKAPVKGLTWVPVDQVLMPVELVSKSSRRRDRIDKPALCAEVGVPYFMRVEIDEYSAHVELLKLDGDRYVLHAQALSGQLFETDLPFPLSFDPVVMLES</sequence>
<keyword evidence="3" id="KW-1185">Reference proteome</keyword>